<evidence type="ECO:0000313" key="5">
    <source>
        <dbReference type="Proteomes" id="UP000256913"/>
    </source>
</evidence>
<dbReference type="AlphaFoldDB" id="A0A3D9ZAW9"/>
<dbReference type="InterPro" id="IPR050109">
    <property type="entry name" value="HTH-type_TetR-like_transc_reg"/>
</dbReference>
<protein>
    <submittedName>
        <fullName evidence="4">TetR family transcriptional regulator</fullName>
    </submittedName>
</protein>
<keyword evidence="1 2" id="KW-0238">DNA-binding</keyword>
<dbReference type="PROSITE" id="PS50977">
    <property type="entry name" value="HTH_TETR_2"/>
    <property type="match status" value="1"/>
</dbReference>
<evidence type="ECO:0000259" key="3">
    <source>
        <dbReference type="PROSITE" id="PS50977"/>
    </source>
</evidence>
<dbReference type="Pfam" id="PF00440">
    <property type="entry name" value="TetR_N"/>
    <property type="match status" value="1"/>
</dbReference>
<dbReference type="Gene3D" id="1.10.357.10">
    <property type="entry name" value="Tetracycline Repressor, domain 2"/>
    <property type="match status" value="1"/>
</dbReference>
<dbReference type="InterPro" id="IPR009057">
    <property type="entry name" value="Homeodomain-like_sf"/>
</dbReference>
<sequence>MSAAREALLDRCFEVVRRRGFSDLSLREIAAEAGTSHRMLIYHFGSRDGLLAEVVGRMEAAQRALLADLVTEEADIFAVSAAFWAHLTTPDLLAAQRLFFEIYVQALYGREWTTTFRESVIRAWEGPLVELFSRVGIAGDRARAHARLGLAVTRGLGLDLLMTGERAEVDAAMTLYGELARRDLPPA</sequence>
<feature type="domain" description="HTH tetR-type" evidence="3">
    <location>
        <begin position="2"/>
        <end position="62"/>
    </location>
</feature>
<dbReference type="RefSeq" id="WP_116066350.1">
    <property type="nucleotide sequence ID" value="NZ_BONB01000053.1"/>
</dbReference>
<reference evidence="4 5" key="1">
    <citation type="submission" date="2018-08" db="EMBL/GenBank/DDBJ databases">
        <title>Sequencing the genomes of 1000 actinobacteria strains.</title>
        <authorList>
            <person name="Klenk H.-P."/>
        </authorList>
    </citation>
    <scope>NUCLEOTIDE SEQUENCE [LARGE SCALE GENOMIC DNA]</scope>
    <source>
        <strain evidence="4 5">DSM 44099</strain>
    </source>
</reference>
<dbReference type="Proteomes" id="UP000256913">
    <property type="component" value="Unassembled WGS sequence"/>
</dbReference>
<evidence type="ECO:0000313" key="4">
    <source>
        <dbReference type="EMBL" id="REF94556.1"/>
    </source>
</evidence>
<keyword evidence="5" id="KW-1185">Reference proteome</keyword>
<proteinExistence type="predicted"/>
<dbReference type="PANTHER" id="PTHR30055">
    <property type="entry name" value="HTH-TYPE TRANSCRIPTIONAL REGULATOR RUTR"/>
    <property type="match status" value="1"/>
</dbReference>
<dbReference type="InterPro" id="IPR001647">
    <property type="entry name" value="HTH_TetR"/>
</dbReference>
<organism evidence="4 5">
    <name type="scientific">Asanoa ferruginea</name>
    <dbReference type="NCBI Taxonomy" id="53367"/>
    <lineage>
        <taxon>Bacteria</taxon>
        <taxon>Bacillati</taxon>
        <taxon>Actinomycetota</taxon>
        <taxon>Actinomycetes</taxon>
        <taxon>Micromonosporales</taxon>
        <taxon>Micromonosporaceae</taxon>
        <taxon>Asanoa</taxon>
    </lineage>
</organism>
<dbReference type="OrthoDB" id="5177743at2"/>
<dbReference type="PANTHER" id="PTHR30055:SF146">
    <property type="entry name" value="HTH-TYPE TRANSCRIPTIONAL DUAL REGULATOR CECR"/>
    <property type="match status" value="1"/>
</dbReference>
<dbReference type="EMBL" id="QUMQ01000001">
    <property type="protein sequence ID" value="REF94556.1"/>
    <property type="molecule type" value="Genomic_DNA"/>
</dbReference>
<dbReference type="SUPFAM" id="SSF46689">
    <property type="entry name" value="Homeodomain-like"/>
    <property type="match status" value="1"/>
</dbReference>
<name>A0A3D9ZAW9_9ACTN</name>
<dbReference type="GO" id="GO:0003700">
    <property type="term" value="F:DNA-binding transcription factor activity"/>
    <property type="evidence" value="ECO:0007669"/>
    <property type="project" value="TreeGrafter"/>
</dbReference>
<accession>A0A3D9ZAW9</accession>
<evidence type="ECO:0000256" key="2">
    <source>
        <dbReference type="PROSITE-ProRule" id="PRU00335"/>
    </source>
</evidence>
<feature type="DNA-binding region" description="H-T-H motif" evidence="2">
    <location>
        <begin position="25"/>
        <end position="44"/>
    </location>
</feature>
<evidence type="ECO:0000256" key="1">
    <source>
        <dbReference type="ARBA" id="ARBA00023125"/>
    </source>
</evidence>
<dbReference type="GO" id="GO:0000976">
    <property type="term" value="F:transcription cis-regulatory region binding"/>
    <property type="evidence" value="ECO:0007669"/>
    <property type="project" value="TreeGrafter"/>
</dbReference>
<comment type="caution">
    <text evidence="4">The sequence shown here is derived from an EMBL/GenBank/DDBJ whole genome shotgun (WGS) entry which is preliminary data.</text>
</comment>
<gene>
    <name evidence="4" type="ORF">DFJ67_0494</name>
</gene>